<keyword evidence="3" id="KW-1185">Reference proteome</keyword>
<dbReference type="Proteomes" id="UP000298061">
    <property type="component" value="Unassembled WGS sequence"/>
</dbReference>
<name>A0A4Y9ZXE0_9AGAM</name>
<feature type="region of interest" description="Disordered" evidence="1">
    <location>
        <begin position="156"/>
        <end position="181"/>
    </location>
</feature>
<feature type="region of interest" description="Disordered" evidence="1">
    <location>
        <begin position="1"/>
        <end position="26"/>
    </location>
</feature>
<evidence type="ECO:0000313" key="3">
    <source>
        <dbReference type="Proteomes" id="UP000298061"/>
    </source>
</evidence>
<feature type="compositionally biased region" description="Basic and acidic residues" evidence="1">
    <location>
        <begin position="1"/>
        <end position="10"/>
    </location>
</feature>
<sequence length="202" mass="22283">MSEYCAEKELPPLPPASPRSARAARPAVSAKQVIAILDLLDRIDRDMFNSVHRVKENIKDTRRAVYDWRRQRAAHAREFAQKKEKERKETKGLDSDFWLGDYKAGEAPRGSVHVFDLKSYRAAATAQVDQSVFITLRPTALLYGPADAAHATVSVPEPRVGATTSSKTDRSTSGADAAASTCRLSARRRQAYGVPSSTKLRA</sequence>
<dbReference type="STRING" id="135208.A0A4Y9ZXE0"/>
<accession>A0A4Y9ZXE0</accession>
<organism evidence="2 3">
    <name type="scientific">Hericium alpestre</name>
    <dbReference type="NCBI Taxonomy" id="135208"/>
    <lineage>
        <taxon>Eukaryota</taxon>
        <taxon>Fungi</taxon>
        <taxon>Dikarya</taxon>
        <taxon>Basidiomycota</taxon>
        <taxon>Agaricomycotina</taxon>
        <taxon>Agaricomycetes</taxon>
        <taxon>Russulales</taxon>
        <taxon>Hericiaceae</taxon>
        <taxon>Hericium</taxon>
    </lineage>
</organism>
<evidence type="ECO:0000256" key="1">
    <source>
        <dbReference type="SAM" id="MobiDB-lite"/>
    </source>
</evidence>
<protein>
    <submittedName>
        <fullName evidence="2">Uncharacterized protein</fullName>
    </submittedName>
</protein>
<proteinExistence type="predicted"/>
<dbReference type="OrthoDB" id="3018737at2759"/>
<evidence type="ECO:0000313" key="2">
    <source>
        <dbReference type="EMBL" id="TFY79255.1"/>
    </source>
</evidence>
<reference evidence="2 3" key="1">
    <citation type="submission" date="2019-02" db="EMBL/GenBank/DDBJ databases">
        <title>Genome sequencing of the rare red list fungi Hericium alpestre (H. flagellum).</title>
        <authorList>
            <person name="Buettner E."/>
            <person name="Kellner H."/>
        </authorList>
    </citation>
    <scope>NUCLEOTIDE SEQUENCE [LARGE SCALE GENOMIC DNA]</scope>
    <source>
        <strain evidence="2 3">DSM 108284</strain>
    </source>
</reference>
<comment type="caution">
    <text evidence="2">The sequence shown here is derived from an EMBL/GenBank/DDBJ whole genome shotgun (WGS) entry which is preliminary data.</text>
</comment>
<dbReference type="AlphaFoldDB" id="A0A4Y9ZXE0"/>
<dbReference type="EMBL" id="SFCI01000532">
    <property type="protein sequence ID" value="TFY79255.1"/>
    <property type="molecule type" value="Genomic_DNA"/>
</dbReference>
<feature type="compositionally biased region" description="Polar residues" evidence="1">
    <location>
        <begin position="162"/>
        <end position="174"/>
    </location>
</feature>
<gene>
    <name evidence="2" type="ORF">EWM64_g4756</name>
</gene>